<dbReference type="InterPro" id="IPR032675">
    <property type="entry name" value="LRR_dom_sf"/>
</dbReference>
<dbReference type="AlphaFoldDB" id="A0AAZ3QQZ7"/>
<dbReference type="SUPFAM" id="SSF52058">
    <property type="entry name" value="L domain-like"/>
    <property type="match status" value="2"/>
</dbReference>
<accession>A0AAZ3QQZ7</accession>
<dbReference type="FunFam" id="3.80.10.10:FF:000770">
    <property type="entry name" value="Uncharacterized protein"/>
    <property type="match status" value="1"/>
</dbReference>
<keyword evidence="6" id="KW-0472">Membrane</keyword>
<dbReference type="InterPro" id="IPR000483">
    <property type="entry name" value="Cys-rich_flank_reg_C"/>
</dbReference>
<dbReference type="PANTHER" id="PTHR45712:SF1">
    <property type="entry name" value="NEPHROCAN"/>
    <property type="match status" value="1"/>
</dbReference>
<reference evidence="9" key="2">
    <citation type="submission" date="2025-05" db="UniProtKB">
        <authorList>
            <consortium name="Ensembl"/>
        </authorList>
    </citation>
    <scope>IDENTIFICATION</scope>
</reference>
<feature type="signal peptide" evidence="7">
    <location>
        <begin position="1"/>
        <end position="15"/>
    </location>
</feature>
<dbReference type="SMART" id="SM00364">
    <property type="entry name" value="LRR_BAC"/>
    <property type="match status" value="5"/>
</dbReference>
<dbReference type="Ensembl" id="ENSOTST00005192117.1">
    <property type="protein sequence ID" value="ENSOTSP00005131742.1"/>
    <property type="gene ID" value="ENSOTSG00005047522.2"/>
</dbReference>
<feature type="transmembrane region" description="Helical" evidence="6">
    <location>
        <begin position="604"/>
        <end position="628"/>
    </location>
</feature>
<evidence type="ECO:0000313" key="9">
    <source>
        <dbReference type="Ensembl" id="ENSOTSP00005131742.1"/>
    </source>
</evidence>
<evidence type="ECO:0000256" key="2">
    <source>
        <dbReference type="ARBA" id="ARBA00022729"/>
    </source>
</evidence>
<evidence type="ECO:0000256" key="5">
    <source>
        <dbReference type="SAM" id="MobiDB-lite"/>
    </source>
</evidence>
<dbReference type="InterPro" id="IPR003591">
    <property type="entry name" value="Leu-rich_rpt_typical-subtyp"/>
</dbReference>
<evidence type="ECO:0000256" key="6">
    <source>
        <dbReference type="SAM" id="Phobius"/>
    </source>
</evidence>
<keyword evidence="4" id="KW-0325">Glycoprotein</keyword>
<feature type="region of interest" description="Disordered" evidence="5">
    <location>
        <begin position="508"/>
        <end position="535"/>
    </location>
</feature>
<protein>
    <recommendedName>
        <fullName evidence="8">LRRCT domain-containing protein</fullName>
    </recommendedName>
</protein>
<evidence type="ECO:0000256" key="4">
    <source>
        <dbReference type="ARBA" id="ARBA00023180"/>
    </source>
</evidence>
<dbReference type="Ensembl" id="ENSOTST00005134911.1">
    <property type="protein sequence ID" value="ENSOTSP00005141312.1"/>
    <property type="gene ID" value="ENSOTSG00005047522.2"/>
</dbReference>
<dbReference type="PANTHER" id="PTHR45712">
    <property type="entry name" value="AGAP008170-PA"/>
    <property type="match status" value="1"/>
</dbReference>
<name>A0AAZ3QQZ7_ONCTS</name>
<dbReference type="FunFam" id="3.80.10.10:FF:001164">
    <property type="entry name" value="GH01279p"/>
    <property type="match status" value="1"/>
</dbReference>
<keyword evidence="6" id="KW-1133">Transmembrane helix</keyword>
<dbReference type="GeneTree" id="ENSGT00940000166731"/>
<feature type="compositionally biased region" description="Low complexity" evidence="5">
    <location>
        <begin position="508"/>
        <end position="518"/>
    </location>
</feature>
<keyword evidence="6" id="KW-0812">Transmembrane</keyword>
<dbReference type="PROSITE" id="PS51450">
    <property type="entry name" value="LRR"/>
    <property type="match status" value="3"/>
</dbReference>
<dbReference type="Pfam" id="PF13855">
    <property type="entry name" value="LRR_8"/>
    <property type="match status" value="4"/>
</dbReference>
<proteinExistence type="predicted"/>
<dbReference type="SMART" id="SM00369">
    <property type="entry name" value="LRR_TYP"/>
    <property type="match status" value="14"/>
</dbReference>
<dbReference type="InterPro" id="IPR050333">
    <property type="entry name" value="SLRP"/>
</dbReference>
<keyword evidence="3" id="KW-0677">Repeat</keyword>
<keyword evidence="1" id="KW-0433">Leucine-rich repeat</keyword>
<evidence type="ECO:0000313" key="10">
    <source>
        <dbReference type="Proteomes" id="UP000694402"/>
    </source>
</evidence>
<keyword evidence="2 7" id="KW-0732">Signal</keyword>
<dbReference type="SMART" id="SM00082">
    <property type="entry name" value="LRRCT"/>
    <property type="match status" value="1"/>
</dbReference>
<feature type="chain" id="PRO_5044719447" description="LRRCT domain-containing protein" evidence="7">
    <location>
        <begin position="16"/>
        <end position="670"/>
    </location>
</feature>
<dbReference type="InterPro" id="IPR001611">
    <property type="entry name" value="Leu-rich_rpt"/>
</dbReference>
<organism evidence="9 10">
    <name type="scientific">Oncorhynchus tshawytscha</name>
    <name type="common">Chinook salmon</name>
    <name type="synonym">Salmo tshawytscha</name>
    <dbReference type="NCBI Taxonomy" id="74940"/>
    <lineage>
        <taxon>Eukaryota</taxon>
        <taxon>Metazoa</taxon>
        <taxon>Chordata</taxon>
        <taxon>Craniata</taxon>
        <taxon>Vertebrata</taxon>
        <taxon>Euteleostomi</taxon>
        <taxon>Actinopterygii</taxon>
        <taxon>Neopterygii</taxon>
        <taxon>Teleostei</taxon>
        <taxon>Protacanthopterygii</taxon>
        <taxon>Salmoniformes</taxon>
        <taxon>Salmonidae</taxon>
        <taxon>Salmoninae</taxon>
        <taxon>Oncorhynchus</taxon>
    </lineage>
</organism>
<keyword evidence="10" id="KW-1185">Reference proteome</keyword>
<reference evidence="10" key="1">
    <citation type="journal article" date="2018" name="PLoS ONE">
        <title>Chinook salmon (Oncorhynchus tshawytscha) genome and transcriptome.</title>
        <authorList>
            <person name="Christensen K.A."/>
            <person name="Leong J.S."/>
            <person name="Sakhrani D."/>
            <person name="Biagi C.A."/>
            <person name="Minkley D.R."/>
            <person name="Withler R.E."/>
            <person name="Rondeau E.B."/>
            <person name="Koop B.F."/>
            <person name="Devlin R.H."/>
        </authorList>
    </citation>
    <scope>NUCLEOTIDE SEQUENCE [LARGE SCALE GENOMIC DNA]</scope>
</reference>
<evidence type="ECO:0000256" key="3">
    <source>
        <dbReference type="ARBA" id="ARBA00022737"/>
    </source>
</evidence>
<evidence type="ECO:0000256" key="7">
    <source>
        <dbReference type="SAM" id="SignalP"/>
    </source>
</evidence>
<evidence type="ECO:0000259" key="8">
    <source>
        <dbReference type="SMART" id="SM00082"/>
    </source>
</evidence>
<feature type="domain" description="LRRCT" evidence="8">
    <location>
        <begin position="418"/>
        <end position="470"/>
    </location>
</feature>
<dbReference type="Gene3D" id="3.80.10.10">
    <property type="entry name" value="Ribonuclease Inhibitor"/>
    <property type="match status" value="3"/>
</dbReference>
<dbReference type="Proteomes" id="UP000694402">
    <property type="component" value="Unassembled WGS sequence"/>
</dbReference>
<evidence type="ECO:0000256" key="1">
    <source>
        <dbReference type="ARBA" id="ARBA00022614"/>
    </source>
</evidence>
<sequence length="670" mass="74859">MWSVLLFLLVQPLHTDSMVCPSSCMCNLEGAVKCVGNIRDVPKGMPTNMYLLQLNGTNMKVLNEQSLAMLPLMLRLGISHSPLDTIHPEAFHVAPQLLSIKLSSNALSSLPSQVFSPLVSLKQLHLDYNRLESIAPVLFEGLANLNELDVSNNAIAHLAPNVFHGLSSLRYLNLGRNSLQQLPPTLFHSLTQLQFLMLYNNKLERLEVGAFDELANLLELKLHNNQIAYISPEVFWALGNLMTLTMSSNLLQGVPNESFYHLPKLTKLTIYKNPLLSLPDKLMGQMPRMKEFYLYDTNLSTVPWNLFANMSGMERLSLHLNNKLRELPPDLFCCLPNLQKLSLKSNDIQDLHPDIFSKLANMDTLLLNDNKLRSLSEDIFKGNPSLASIELKNNQLRTLPGEVFSTAGGLRVVTLSGNPWDCRCGIRDIASWIKLNEGVVSDRTDVICRNPYPLLLRPLGSLLNEEFKCDVTTPSSSRSTRSSIELSHAVSTTALEEQEVVDFTATTTAPEAPSTQQTENPTESVRFTTPGTRRTTAATPTADVLDILDDDYIFKPMGTESLPVHVLSPPFHDRLVFENGLEFVHNNRLKGWVYLWTLQPNGAYVGFLMALHILLVATGVALILAAMYGMYRLHQATEDLGAILTNRKHAIISERKQKDGCLRRAVEDKL</sequence>